<dbReference type="EMBL" id="PYJU01000009">
    <property type="protein sequence ID" value="TGC38043.1"/>
    <property type="molecule type" value="Genomic_DNA"/>
</dbReference>
<dbReference type="InterPro" id="IPR022266">
    <property type="entry name" value="DtrJ-like"/>
</dbReference>
<feature type="transmembrane region" description="Helical" evidence="2">
    <location>
        <begin position="152"/>
        <end position="172"/>
    </location>
</feature>
<feature type="transmembrane region" description="Helical" evidence="2">
    <location>
        <begin position="37"/>
        <end position="60"/>
    </location>
</feature>
<evidence type="ECO:0000256" key="1">
    <source>
        <dbReference type="SAM" id="MobiDB-lite"/>
    </source>
</evidence>
<evidence type="ECO:0000313" key="3">
    <source>
        <dbReference type="EMBL" id="TGC38043.1"/>
    </source>
</evidence>
<dbReference type="Pfam" id="PF14348">
    <property type="entry name" value="DtrJ-like"/>
    <property type="match status" value="1"/>
</dbReference>
<keyword evidence="2" id="KW-0812">Transmembrane</keyword>
<keyword evidence="2" id="KW-0472">Membrane</keyword>
<evidence type="ECO:0008006" key="5">
    <source>
        <dbReference type="Google" id="ProtNLM"/>
    </source>
</evidence>
<proteinExistence type="predicted"/>
<evidence type="ECO:0000256" key="2">
    <source>
        <dbReference type="SAM" id="Phobius"/>
    </source>
</evidence>
<comment type="caution">
    <text evidence="3">The sequence shown here is derived from an EMBL/GenBank/DDBJ whole genome shotgun (WGS) entry which is preliminary data.</text>
</comment>
<keyword evidence="2" id="KW-1133">Transmembrane helix</keyword>
<feature type="region of interest" description="Disordered" evidence="1">
    <location>
        <begin position="1"/>
        <end position="23"/>
    </location>
</feature>
<accession>A0A3U0WR57</accession>
<gene>
    <name evidence="3" type="ORF">C9F01_01410</name>
</gene>
<protein>
    <recommendedName>
        <fullName evidence="5">DUF4400 domain-containing protein</fullName>
    </recommendedName>
</protein>
<reference evidence="3 4" key="1">
    <citation type="submission" date="2018-03" db="EMBL/GenBank/DDBJ databases">
        <title>Non-Typhoidal Salmonella genome sequencing and assembly.</title>
        <authorList>
            <person name="Matchawe C."/>
        </authorList>
    </citation>
    <scope>NUCLEOTIDE SEQUENCE [LARGE SCALE GENOMIC DNA]</scope>
    <source>
        <strain evidence="3 4">100ev</strain>
    </source>
</reference>
<dbReference type="Proteomes" id="UP000297878">
    <property type="component" value="Unassembled WGS sequence"/>
</dbReference>
<evidence type="ECO:0000313" key="4">
    <source>
        <dbReference type="Proteomes" id="UP000297878"/>
    </source>
</evidence>
<dbReference type="AlphaFoldDB" id="A0A3U0WR57"/>
<name>A0A3U0WR57_SALET</name>
<feature type="transmembrane region" description="Helical" evidence="2">
    <location>
        <begin position="184"/>
        <end position="206"/>
    </location>
</feature>
<organism evidence="3 4">
    <name type="scientific">Salmonella enterica subsp. enterica serovar Wernigerode</name>
    <dbReference type="NCBI Taxonomy" id="2565187"/>
    <lineage>
        <taxon>Bacteria</taxon>
        <taxon>Pseudomonadati</taxon>
        <taxon>Pseudomonadota</taxon>
        <taxon>Gammaproteobacteria</taxon>
        <taxon>Enterobacterales</taxon>
        <taxon>Enterobacteriaceae</taxon>
        <taxon>Salmonella</taxon>
    </lineage>
</organism>
<feature type="transmembrane region" description="Helical" evidence="2">
    <location>
        <begin position="212"/>
        <end position="229"/>
    </location>
</feature>
<sequence length="235" mass="26595">MDAGTPAGAGGMSEQRTPPSRPPQGPIGWLLSLTGQLIGLVIGALVLRVVLELAGLYFWWPQEGIFHTYRMMMRELGELNQELHIHSLGGSIRTLLEYTSIMVIHIGRCVYSLFRQDKLVFPQNQVAQMITDVLVYALISFMIRIFRLVLTLPLMLLFIVIGLIEGFVLRDLRRFGAGYESGFMFYWAVKIAGELFLKIIFCYLVLYTAINLLIPLALFTGFIVLVKSAQFKKFI</sequence>